<reference evidence="3 4" key="1">
    <citation type="submission" date="2014-08" db="EMBL/GenBank/DDBJ databases">
        <title>Comparative genomics of the Paenibacillus odorifer group.</title>
        <authorList>
            <person name="den Bakker H.C."/>
            <person name="Tsai Y.-C."/>
            <person name="Martin N."/>
            <person name="Korlach J."/>
            <person name="Wiedmann M."/>
        </authorList>
    </citation>
    <scope>NUCLEOTIDE SEQUENCE [LARGE SCALE GENOMIC DNA]</scope>
    <source>
        <strain evidence="3 4">DSM 14472</strain>
    </source>
</reference>
<feature type="compositionally biased region" description="Low complexity" evidence="1">
    <location>
        <begin position="71"/>
        <end position="83"/>
    </location>
</feature>
<evidence type="ECO:0000256" key="2">
    <source>
        <dbReference type="SAM" id="SignalP"/>
    </source>
</evidence>
<keyword evidence="2" id="KW-0732">Signal</keyword>
<dbReference type="AlphaFoldDB" id="A0A089LVS5"/>
<dbReference type="HOGENOM" id="CLU_1359293_0_0_9"/>
<feature type="region of interest" description="Disordered" evidence="1">
    <location>
        <begin position="25"/>
        <end position="94"/>
    </location>
</feature>
<protein>
    <recommendedName>
        <fullName evidence="5">Lipoprotein</fullName>
    </recommendedName>
</protein>
<dbReference type="RefSeq" id="WP_038698864.1">
    <property type="nucleotide sequence ID" value="NZ_CP009286.1"/>
</dbReference>
<evidence type="ECO:0000313" key="4">
    <source>
        <dbReference type="Proteomes" id="UP000029507"/>
    </source>
</evidence>
<feature type="compositionally biased region" description="Pro residues" evidence="1">
    <location>
        <begin position="60"/>
        <end position="70"/>
    </location>
</feature>
<sequence>MKKLQSMAVLILLLAVTGCGGGAIAPRQATGSAAPAVTAPPSDAANAPAASAAPVLPSVPASPSPEPSPSPAVSAKPQAQPSAKPSGTSGQDNKQLWAKIDKALQDEDYETIAALVKAVSNPDEDLKAMYLFAQYNIYGQDGDDAKSVQALYQIPDDYQGRHADLIAYWKYVHKSFEAGKTDNITFDEFKEKYYKPGKSAE</sequence>
<evidence type="ECO:0000256" key="1">
    <source>
        <dbReference type="SAM" id="MobiDB-lite"/>
    </source>
</evidence>
<keyword evidence="4" id="KW-1185">Reference proteome</keyword>
<feature type="compositionally biased region" description="Low complexity" evidence="1">
    <location>
        <begin position="39"/>
        <end position="59"/>
    </location>
</feature>
<evidence type="ECO:0000313" key="3">
    <source>
        <dbReference type="EMBL" id="AIQ65636.1"/>
    </source>
</evidence>
<proteinExistence type="predicted"/>
<feature type="chain" id="PRO_5001846732" description="Lipoprotein" evidence="2">
    <location>
        <begin position="26"/>
        <end position="201"/>
    </location>
</feature>
<dbReference type="STRING" id="169760.PSTEL_23530"/>
<dbReference type="EMBL" id="CP009286">
    <property type="protein sequence ID" value="AIQ65636.1"/>
    <property type="molecule type" value="Genomic_DNA"/>
</dbReference>
<dbReference type="Proteomes" id="UP000029507">
    <property type="component" value="Chromosome"/>
</dbReference>
<feature type="signal peptide" evidence="2">
    <location>
        <begin position="1"/>
        <end position="25"/>
    </location>
</feature>
<dbReference type="PROSITE" id="PS51257">
    <property type="entry name" value="PROKAR_LIPOPROTEIN"/>
    <property type="match status" value="1"/>
</dbReference>
<feature type="compositionally biased region" description="Polar residues" evidence="1">
    <location>
        <begin position="85"/>
        <end position="94"/>
    </location>
</feature>
<evidence type="ECO:0008006" key="5">
    <source>
        <dbReference type="Google" id="ProtNLM"/>
    </source>
</evidence>
<dbReference type="OrthoDB" id="2667020at2"/>
<organism evidence="3 4">
    <name type="scientific">Paenibacillus stellifer</name>
    <dbReference type="NCBI Taxonomy" id="169760"/>
    <lineage>
        <taxon>Bacteria</taxon>
        <taxon>Bacillati</taxon>
        <taxon>Bacillota</taxon>
        <taxon>Bacilli</taxon>
        <taxon>Bacillales</taxon>
        <taxon>Paenibacillaceae</taxon>
        <taxon>Paenibacillus</taxon>
    </lineage>
</organism>
<dbReference type="KEGG" id="pste:PSTEL_23530"/>
<name>A0A089LVS5_9BACL</name>
<accession>A0A089LVS5</accession>
<gene>
    <name evidence="3" type="ORF">PSTEL_23530</name>
</gene>